<reference evidence="3 4" key="1">
    <citation type="submission" date="2020-12" db="EMBL/GenBank/DDBJ databases">
        <title>FDA dAtabase for Regulatory Grade micrObial Sequences (FDA-ARGOS): Supporting development and validation of Infectious Disease Dx tests.</title>
        <authorList>
            <person name="Sproer C."/>
            <person name="Gronow S."/>
            <person name="Severitt S."/>
            <person name="Schroder I."/>
            <person name="Tallon L."/>
            <person name="Sadzewicz L."/>
            <person name="Zhao X."/>
            <person name="Boylan J."/>
            <person name="Ott S."/>
            <person name="Bowen H."/>
            <person name="Vavikolanu K."/>
            <person name="Mehta A."/>
            <person name="Aluvathingal J."/>
            <person name="Nadendla S."/>
            <person name="Lowell S."/>
            <person name="Myers T."/>
            <person name="Yan Y."/>
            <person name="Sichtig H."/>
        </authorList>
    </citation>
    <scope>NUCLEOTIDE SEQUENCE [LARGE SCALE GENOMIC DNA]</scope>
    <source>
        <strain evidence="3 4">FDAARGOS_911</strain>
    </source>
</reference>
<dbReference type="EMBL" id="CP065662">
    <property type="protein sequence ID" value="QPS01684.1"/>
    <property type="molecule type" value="Genomic_DNA"/>
</dbReference>
<keyword evidence="5" id="KW-1185">Reference proteome</keyword>
<evidence type="ECO:0000313" key="2">
    <source>
        <dbReference type="EMBL" id="MCY3053611.1"/>
    </source>
</evidence>
<feature type="transmembrane region" description="Helical" evidence="1">
    <location>
        <begin position="241"/>
        <end position="257"/>
    </location>
</feature>
<dbReference type="EMBL" id="JAOTML010000006">
    <property type="protein sequence ID" value="MCY3053611.1"/>
    <property type="molecule type" value="Genomic_DNA"/>
</dbReference>
<dbReference type="AlphaFoldDB" id="A0A329NCI2"/>
<keyword evidence="1" id="KW-0472">Membrane</keyword>
<feature type="transmembrane region" description="Helical" evidence="1">
    <location>
        <begin position="325"/>
        <end position="344"/>
    </location>
</feature>
<gene>
    <name evidence="3" type="ORF">I6G68_01015</name>
    <name evidence="2" type="ORF">ODY43_06380</name>
</gene>
<feature type="transmembrane region" description="Helical" evidence="1">
    <location>
        <begin position="56"/>
        <end position="74"/>
    </location>
</feature>
<feature type="transmembrane region" description="Helical" evidence="1">
    <location>
        <begin position="294"/>
        <end position="313"/>
    </location>
</feature>
<evidence type="ECO:0000313" key="5">
    <source>
        <dbReference type="Proteomes" id="UP001069145"/>
    </source>
</evidence>
<keyword evidence="1" id="KW-0812">Transmembrane</keyword>
<feature type="transmembrane region" description="Helical" evidence="1">
    <location>
        <begin position="29"/>
        <end position="50"/>
    </location>
</feature>
<reference evidence="2" key="2">
    <citation type="submission" date="2022-09" db="EMBL/GenBank/DDBJ databases">
        <title>Aerococcus urinae taxonomy study.</title>
        <authorList>
            <person name="Christensen J."/>
            <person name="Senneby E."/>
        </authorList>
    </citation>
    <scope>NUCLEOTIDE SEQUENCE</scope>
    <source>
        <strain evidence="2">NLD-066-U95</strain>
    </source>
</reference>
<accession>A0A329NCI2</accession>
<feature type="transmembrane region" description="Helical" evidence="1">
    <location>
        <begin position="145"/>
        <end position="166"/>
    </location>
</feature>
<dbReference type="Proteomes" id="UP001069145">
    <property type="component" value="Unassembled WGS sequence"/>
</dbReference>
<keyword evidence="1" id="KW-1133">Transmembrane helix</keyword>
<sequence length="397" mass="41798">MNAIYAFTMIMIAIAVGNIIAVKTKSIVSMLFSVSVIFVVAFALGLPRTIFADSSLLALGTMLIPPILVHLGTSMNVRQLLEQWRVVIVAVAAILGIVTFVVGLGQLLVGRPAAFTAAPPIAGGIIAGIQMGQTAADIGMPELQVLASLLVVVQGFVGYPIASFVLKREGQKVLSDYRQGKIHSLQGQGDQEASERIIGDIHEDLKSDEWYLAKLALVASLAVFISQMVKAWLGYNLLDQNILALVFGVLAHQVGFLESNPLNKANSYGLAMASLTVVVISGLANATADVLVSLLPVILITLALGTIGIVLFASLAGKLLNISTWLAMGIGISALFGFPGTYIVPVEVANALSDKHEERQIILERIQPQMLVAGFVTVSIASVVLAGILSPLLAALA</sequence>
<protein>
    <submittedName>
        <fullName evidence="3">Uncharacterized protein</fullName>
    </submittedName>
</protein>
<evidence type="ECO:0000256" key="1">
    <source>
        <dbReference type="SAM" id="Phobius"/>
    </source>
</evidence>
<dbReference type="InterPro" id="IPR049576">
    <property type="entry name" value="HDC-like"/>
</dbReference>
<dbReference type="CDD" id="cd21416">
    <property type="entry name" value="HDC_protein"/>
    <property type="match status" value="1"/>
</dbReference>
<proteinExistence type="predicted"/>
<feature type="transmembrane region" description="Helical" evidence="1">
    <location>
        <begin position="371"/>
        <end position="396"/>
    </location>
</feature>
<feature type="transmembrane region" description="Helical" evidence="1">
    <location>
        <begin position="6"/>
        <end position="22"/>
    </location>
</feature>
<feature type="transmembrane region" description="Helical" evidence="1">
    <location>
        <begin position="269"/>
        <end position="288"/>
    </location>
</feature>
<feature type="transmembrane region" description="Helical" evidence="1">
    <location>
        <begin position="86"/>
        <end position="109"/>
    </location>
</feature>
<evidence type="ECO:0000313" key="3">
    <source>
        <dbReference type="EMBL" id="QPS01684.1"/>
    </source>
</evidence>
<name>A0A329NCI2_9LACT</name>
<organism evidence="3 4">
    <name type="scientific">Aerococcus urinae</name>
    <dbReference type="NCBI Taxonomy" id="1376"/>
    <lineage>
        <taxon>Bacteria</taxon>
        <taxon>Bacillati</taxon>
        <taxon>Bacillota</taxon>
        <taxon>Bacilli</taxon>
        <taxon>Lactobacillales</taxon>
        <taxon>Aerococcaceae</taxon>
        <taxon>Aerococcus</taxon>
    </lineage>
</organism>
<dbReference type="RefSeq" id="WP_060785029.1">
    <property type="nucleotide sequence ID" value="NZ_CAJHLF010000006.1"/>
</dbReference>
<evidence type="ECO:0000313" key="4">
    <source>
        <dbReference type="Proteomes" id="UP000594771"/>
    </source>
</evidence>
<dbReference type="Proteomes" id="UP000594771">
    <property type="component" value="Chromosome"/>
</dbReference>